<reference evidence="2 3" key="1">
    <citation type="submission" date="2023-03" db="EMBL/GenBank/DDBJ databases">
        <title>High-quality genome of Scylla paramamosain provides insights in environmental adaptation.</title>
        <authorList>
            <person name="Zhang L."/>
        </authorList>
    </citation>
    <scope>NUCLEOTIDE SEQUENCE [LARGE SCALE GENOMIC DNA]</scope>
    <source>
        <strain evidence="2">LZ_2023a</strain>
        <tissue evidence="2">Muscle</tissue>
    </source>
</reference>
<feature type="compositionally biased region" description="Basic and acidic residues" evidence="1">
    <location>
        <begin position="78"/>
        <end position="90"/>
    </location>
</feature>
<dbReference type="Proteomes" id="UP001487740">
    <property type="component" value="Unassembled WGS sequence"/>
</dbReference>
<gene>
    <name evidence="2" type="ORF">O3P69_007463</name>
</gene>
<proteinExistence type="predicted"/>
<organism evidence="2 3">
    <name type="scientific">Scylla paramamosain</name>
    <name type="common">Mud crab</name>
    <dbReference type="NCBI Taxonomy" id="85552"/>
    <lineage>
        <taxon>Eukaryota</taxon>
        <taxon>Metazoa</taxon>
        <taxon>Ecdysozoa</taxon>
        <taxon>Arthropoda</taxon>
        <taxon>Crustacea</taxon>
        <taxon>Multicrustacea</taxon>
        <taxon>Malacostraca</taxon>
        <taxon>Eumalacostraca</taxon>
        <taxon>Eucarida</taxon>
        <taxon>Decapoda</taxon>
        <taxon>Pleocyemata</taxon>
        <taxon>Brachyura</taxon>
        <taxon>Eubrachyura</taxon>
        <taxon>Portunoidea</taxon>
        <taxon>Portunidae</taxon>
        <taxon>Portuninae</taxon>
        <taxon>Scylla</taxon>
    </lineage>
</organism>
<dbReference type="EMBL" id="JARAKH010000002">
    <property type="protein sequence ID" value="KAK8406916.1"/>
    <property type="molecule type" value="Genomic_DNA"/>
</dbReference>
<feature type="region of interest" description="Disordered" evidence="1">
    <location>
        <begin position="51"/>
        <end position="90"/>
    </location>
</feature>
<evidence type="ECO:0000313" key="3">
    <source>
        <dbReference type="Proteomes" id="UP001487740"/>
    </source>
</evidence>
<accession>A0AAW0V4V0</accession>
<name>A0AAW0V4V0_SCYPA</name>
<evidence type="ECO:0000313" key="2">
    <source>
        <dbReference type="EMBL" id="KAK8406916.1"/>
    </source>
</evidence>
<keyword evidence="3" id="KW-1185">Reference proteome</keyword>
<comment type="caution">
    <text evidence="2">The sequence shown here is derived from an EMBL/GenBank/DDBJ whole genome shotgun (WGS) entry which is preliminary data.</text>
</comment>
<evidence type="ECO:0000256" key="1">
    <source>
        <dbReference type="SAM" id="MobiDB-lite"/>
    </source>
</evidence>
<protein>
    <submittedName>
        <fullName evidence="2">Uncharacterized protein</fullName>
    </submittedName>
</protein>
<sequence length="90" mass="10018">MSKVCLFLSRAVQQEPGGIPGSASDARRRSGWDVVGCSHALTIHKDCRRETARQQDVRRKELRPHPSAMHGFITQEISRGRISDEHAASP</sequence>
<dbReference type="AlphaFoldDB" id="A0AAW0V4V0"/>